<comment type="caution">
    <text evidence="3">The sequence shown here is derived from an EMBL/GenBank/DDBJ whole genome shotgun (WGS) entry which is preliminary data.</text>
</comment>
<dbReference type="InterPro" id="IPR012902">
    <property type="entry name" value="N_methyl_site"/>
</dbReference>
<evidence type="ECO:0000256" key="2">
    <source>
        <dbReference type="SAM" id="Phobius"/>
    </source>
</evidence>
<dbReference type="InterPro" id="IPR000983">
    <property type="entry name" value="Bac_GSPG_pilin"/>
</dbReference>
<dbReference type="AlphaFoldDB" id="A0A7X0LJG2"/>
<dbReference type="Gene3D" id="3.30.700.10">
    <property type="entry name" value="Glycoprotein, Type 4 Pilin"/>
    <property type="match status" value="1"/>
</dbReference>
<dbReference type="SUPFAM" id="SSF54523">
    <property type="entry name" value="Pili subunits"/>
    <property type="match status" value="1"/>
</dbReference>
<evidence type="ECO:0000313" key="4">
    <source>
        <dbReference type="Proteomes" id="UP000541810"/>
    </source>
</evidence>
<name>A0A7X0LJG2_9BACT</name>
<dbReference type="PANTHER" id="PTHR30093:SF2">
    <property type="entry name" value="TYPE II SECRETION SYSTEM PROTEIN H"/>
    <property type="match status" value="1"/>
</dbReference>
<dbReference type="NCBIfam" id="TIGR04294">
    <property type="entry name" value="pre_pil_HX9DG"/>
    <property type="match status" value="1"/>
</dbReference>
<dbReference type="EMBL" id="JACHGY010000001">
    <property type="protein sequence ID" value="MBB6428807.1"/>
    <property type="molecule type" value="Genomic_DNA"/>
</dbReference>
<dbReference type="Proteomes" id="UP000541810">
    <property type="component" value="Unassembled WGS sequence"/>
</dbReference>
<feature type="transmembrane region" description="Helical" evidence="2">
    <location>
        <begin position="6"/>
        <end position="30"/>
    </location>
</feature>
<gene>
    <name evidence="3" type="ORF">HNQ40_000613</name>
</gene>
<accession>A0A7X0LJG2</accession>
<keyword evidence="2" id="KW-0812">Transmembrane</keyword>
<keyword evidence="2" id="KW-1133">Transmembrane helix</keyword>
<dbReference type="RefSeq" id="WP_184676276.1">
    <property type="nucleotide sequence ID" value="NZ_JACHGY010000001.1"/>
</dbReference>
<keyword evidence="2" id="KW-0472">Membrane</keyword>
<reference evidence="3 4" key="1">
    <citation type="submission" date="2020-08" db="EMBL/GenBank/DDBJ databases">
        <title>Genomic Encyclopedia of Type Strains, Phase IV (KMG-IV): sequencing the most valuable type-strain genomes for metagenomic binning, comparative biology and taxonomic classification.</title>
        <authorList>
            <person name="Goeker M."/>
        </authorList>
    </citation>
    <scope>NUCLEOTIDE SEQUENCE [LARGE SCALE GENOMIC DNA]</scope>
    <source>
        <strain evidence="3 4">DSM 103725</strain>
    </source>
</reference>
<sequence>MPQRQAFTLIELLVVISIIAILIGILLPALGASRKAARNVVCQSNLRSIHQLIHVYASDFDQNIPVGYRDTSASFPPRLQFNANVYSGFASKFVLYGWLHEHGLMETPEVFYCPAETSEGQSFDSASNPWPPGTPGQNVLTSYGMAPLAPIPDDAVNATNLPKLDLLGQQAILADSVGLPERVDSRHGDGVHALYADAAVRWIDRDRFDADLEVITSLSDTFNPQQQAIWDVINER</sequence>
<evidence type="ECO:0000256" key="1">
    <source>
        <dbReference type="ARBA" id="ARBA00022481"/>
    </source>
</evidence>
<proteinExistence type="predicted"/>
<organism evidence="3 4">
    <name type="scientific">Algisphaera agarilytica</name>
    <dbReference type="NCBI Taxonomy" id="1385975"/>
    <lineage>
        <taxon>Bacteria</taxon>
        <taxon>Pseudomonadati</taxon>
        <taxon>Planctomycetota</taxon>
        <taxon>Phycisphaerae</taxon>
        <taxon>Phycisphaerales</taxon>
        <taxon>Phycisphaeraceae</taxon>
        <taxon>Algisphaera</taxon>
    </lineage>
</organism>
<evidence type="ECO:0000313" key="3">
    <source>
        <dbReference type="EMBL" id="MBB6428807.1"/>
    </source>
</evidence>
<keyword evidence="4" id="KW-1185">Reference proteome</keyword>
<dbReference type="InterPro" id="IPR027558">
    <property type="entry name" value="Pre_pil_HX9DG_C"/>
</dbReference>
<dbReference type="PANTHER" id="PTHR30093">
    <property type="entry name" value="GENERAL SECRETION PATHWAY PROTEIN G"/>
    <property type="match status" value="1"/>
</dbReference>
<dbReference type="GO" id="GO:0015627">
    <property type="term" value="C:type II protein secretion system complex"/>
    <property type="evidence" value="ECO:0007669"/>
    <property type="project" value="InterPro"/>
</dbReference>
<dbReference type="Pfam" id="PF07963">
    <property type="entry name" value="N_methyl"/>
    <property type="match status" value="1"/>
</dbReference>
<protein>
    <submittedName>
        <fullName evidence="3">Prepilin-type N-terminal cleavage/methylation domain-containing protein</fullName>
    </submittedName>
</protein>
<keyword evidence="1" id="KW-0488">Methylation</keyword>
<dbReference type="InterPro" id="IPR045584">
    <property type="entry name" value="Pilin-like"/>
</dbReference>
<dbReference type="NCBIfam" id="TIGR02532">
    <property type="entry name" value="IV_pilin_GFxxxE"/>
    <property type="match status" value="1"/>
</dbReference>
<dbReference type="PRINTS" id="PR00813">
    <property type="entry name" value="BCTERIALGSPG"/>
</dbReference>
<dbReference type="GO" id="GO:0015628">
    <property type="term" value="P:protein secretion by the type II secretion system"/>
    <property type="evidence" value="ECO:0007669"/>
    <property type="project" value="InterPro"/>
</dbReference>